<dbReference type="EMBL" id="CADCWN010000333">
    <property type="protein sequence ID" value="CAA9587677.1"/>
    <property type="molecule type" value="Genomic_DNA"/>
</dbReference>
<feature type="non-terminal residue" evidence="1">
    <location>
        <position position="42"/>
    </location>
</feature>
<gene>
    <name evidence="1" type="ORF">AVDCRST_MAG18-4182</name>
</gene>
<organism evidence="1">
    <name type="scientific">uncultured Thermomicrobiales bacterium</name>
    <dbReference type="NCBI Taxonomy" id="1645740"/>
    <lineage>
        <taxon>Bacteria</taxon>
        <taxon>Pseudomonadati</taxon>
        <taxon>Thermomicrobiota</taxon>
        <taxon>Thermomicrobia</taxon>
        <taxon>Thermomicrobiales</taxon>
        <taxon>environmental samples</taxon>
    </lineage>
</organism>
<name>A0A6J4VSF0_9BACT</name>
<sequence>WVDPSAPLRMSLIHPAARQDSSCRRPGQCPAAILSRNWRAPC</sequence>
<evidence type="ECO:0000313" key="1">
    <source>
        <dbReference type="EMBL" id="CAA9587677.1"/>
    </source>
</evidence>
<feature type="non-terminal residue" evidence="1">
    <location>
        <position position="1"/>
    </location>
</feature>
<proteinExistence type="predicted"/>
<accession>A0A6J4VSF0</accession>
<dbReference type="AlphaFoldDB" id="A0A6J4VSF0"/>
<reference evidence="1" key="1">
    <citation type="submission" date="2020-02" db="EMBL/GenBank/DDBJ databases">
        <authorList>
            <person name="Meier V. D."/>
        </authorList>
    </citation>
    <scope>NUCLEOTIDE SEQUENCE</scope>
    <source>
        <strain evidence="1">AVDCRST_MAG18</strain>
    </source>
</reference>
<protein>
    <submittedName>
        <fullName evidence="1">Uncharacterized protein</fullName>
    </submittedName>
</protein>